<name>A0ABV8FLW8_9ACTN</name>
<comment type="function">
    <text evidence="2">Antitoxin component of a type II toxin-antitoxin (TA) system.</text>
</comment>
<protein>
    <recommendedName>
        <fullName evidence="2">Antitoxin</fullName>
    </recommendedName>
</protein>
<comment type="caution">
    <text evidence="3">The sequence shown here is derived from an EMBL/GenBank/DDBJ whole genome shotgun (WGS) entry which is preliminary data.</text>
</comment>
<keyword evidence="4" id="KW-1185">Reference proteome</keyword>
<proteinExistence type="inferred from homology"/>
<organism evidence="3 4">
    <name type="scientific">Nocardiopsis sediminis</name>
    <dbReference type="NCBI Taxonomy" id="1778267"/>
    <lineage>
        <taxon>Bacteria</taxon>
        <taxon>Bacillati</taxon>
        <taxon>Actinomycetota</taxon>
        <taxon>Actinomycetes</taxon>
        <taxon>Streptosporangiales</taxon>
        <taxon>Nocardiopsidaceae</taxon>
        <taxon>Nocardiopsis</taxon>
    </lineage>
</organism>
<dbReference type="Proteomes" id="UP001595847">
    <property type="component" value="Unassembled WGS sequence"/>
</dbReference>
<dbReference type="InterPro" id="IPR051405">
    <property type="entry name" value="phD/YefM_antitoxin"/>
</dbReference>
<comment type="similarity">
    <text evidence="1 2">Belongs to the phD/YefM antitoxin family.</text>
</comment>
<evidence type="ECO:0000256" key="2">
    <source>
        <dbReference type="RuleBase" id="RU362080"/>
    </source>
</evidence>
<dbReference type="NCBIfam" id="TIGR01552">
    <property type="entry name" value="phd_fam"/>
    <property type="match status" value="1"/>
</dbReference>
<dbReference type="PANTHER" id="PTHR33713:SF6">
    <property type="entry name" value="ANTITOXIN YEFM"/>
    <property type="match status" value="1"/>
</dbReference>
<evidence type="ECO:0000313" key="4">
    <source>
        <dbReference type="Proteomes" id="UP001595847"/>
    </source>
</evidence>
<dbReference type="Pfam" id="PF02604">
    <property type="entry name" value="PhdYeFM_antitox"/>
    <property type="match status" value="1"/>
</dbReference>
<dbReference type="Gene3D" id="6.10.250.330">
    <property type="match status" value="1"/>
</dbReference>
<evidence type="ECO:0000256" key="1">
    <source>
        <dbReference type="ARBA" id="ARBA00009981"/>
    </source>
</evidence>
<sequence>MRTVTFTESAADYAELLDSVADDREEVVITRTGHEPVVLVALSEYTALKEAAYLLGEPENARCIIAAIGQLESGRGEVHGLVE</sequence>
<dbReference type="InterPro" id="IPR006442">
    <property type="entry name" value="Antitoxin_Phd/YefM"/>
</dbReference>
<dbReference type="Gene3D" id="3.40.1620.10">
    <property type="entry name" value="YefM-like domain"/>
    <property type="match status" value="1"/>
</dbReference>
<accession>A0ABV8FLW8</accession>
<evidence type="ECO:0000313" key="3">
    <source>
        <dbReference type="EMBL" id="MFC3996379.1"/>
    </source>
</evidence>
<dbReference type="RefSeq" id="WP_378532364.1">
    <property type="nucleotide sequence ID" value="NZ_JBHSBH010000007.1"/>
</dbReference>
<reference evidence="4" key="1">
    <citation type="journal article" date="2019" name="Int. J. Syst. Evol. Microbiol.">
        <title>The Global Catalogue of Microorganisms (GCM) 10K type strain sequencing project: providing services to taxonomists for standard genome sequencing and annotation.</title>
        <authorList>
            <consortium name="The Broad Institute Genomics Platform"/>
            <consortium name="The Broad Institute Genome Sequencing Center for Infectious Disease"/>
            <person name="Wu L."/>
            <person name="Ma J."/>
        </authorList>
    </citation>
    <scope>NUCLEOTIDE SEQUENCE [LARGE SCALE GENOMIC DNA]</scope>
    <source>
        <strain evidence="4">TBRC 1826</strain>
    </source>
</reference>
<dbReference type="InterPro" id="IPR036165">
    <property type="entry name" value="YefM-like_sf"/>
</dbReference>
<dbReference type="EMBL" id="JBHSBH010000007">
    <property type="protein sequence ID" value="MFC3996379.1"/>
    <property type="molecule type" value="Genomic_DNA"/>
</dbReference>
<gene>
    <name evidence="3" type="ORF">ACFOVU_10660</name>
</gene>
<dbReference type="PANTHER" id="PTHR33713">
    <property type="entry name" value="ANTITOXIN YAFN-RELATED"/>
    <property type="match status" value="1"/>
</dbReference>
<dbReference type="SUPFAM" id="SSF143120">
    <property type="entry name" value="YefM-like"/>
    <property type="match status" value="1"/>
</dbReference>